<feature type="signal peptide" evidence="1">
    <location>
        <begin position="1"/>
        <end position="21"/>
    </location>
</feature>
<dbReference type="Pfam" id="PF00069">
    <property type="entry name" value="Pkinase"/>
    <property type="match status" value="1"/>
</dbReference>
<organism evidence="3 4">
    <name type="scientific">Thermothelomyces thermophilus (strain ATCC 42464 / BCRC 31852 / DSM 1799)</name>
    <name type="common">Sporotrichum thermophile</name>
    <dbReference type="NCBI Taxonomy" id="573729"/>
    <lineage>
        <taxon>Eukaryota</taxon>
        <taxon>Fungi</taxon>
        <taxon>Dikarya</taxon>
        <taxon>Ascomycota</taxon>
        <taxon>Pezizomycotina</taxon>
        <taxon>Sordariomycetes</taxon>
        <taxon>Sordariomycetidae</taxon>
        <taxon>Sordariales</taxon>
        <taxon>Chaetomiaceae</taxon>
        <taxon>Thermothelomyces</taxon>
    </lineage>
</organism>
<dbReference type="SUPFAM" id="SSF56112">
    <property type="entry name" value="Protein kinase-like (PK-like)"/>
    <property type="match status" value="1"/>
</dbReference>
<accession>G2QIJ0</accession>
<proteinExistence type="predicted"/>
<reference evidence="3 4" key="1">
    <citation type="journal article" date="2011" name="Nat. Biotechnol.">
        <title>Comparative genomic analysis of the thermophilic biomass-degrading fungi Myceliophthora thermophila and Thielavia terrestris.</title>
        <authorList>
            <person name="Berka R.M."/>
            <person name="Grigoriev I.V."/>
            <person name="Otillar R."/>
            <person name="Salamov A."/>
            <person name="Grimwood J."/>
            <person name="Reid I."/>
            <person name="Ishmael N."/>
            <person name="John T."/>
            <person name="Darmond C."/>
            <person name="Moisan M.-C."/>
            <person name="Henrissat B."/>
            <person name="Coutinho P.M."/>
            <person name="Lombard V."/>
            <person name="Natvig D.O."/>
            <person name="Lindquist E."/>
            <person name="Schmutz J."/>
            <person name="Lucas S."/>
            <person name="Harris P."/>
            <person name="Powlowski J."/>
            <person name="Bellemare A."/>
            <person name="Taylor D."/>
            <person name="Butler G."/>
            <person name="de Vries R.P."/>
            <person name="Allijn I.E."/>
            <person name="van den Brink J."/>
            <person name="Ushinsky S."/>
            <person name="Storms R."/>
            <person name="Powell A.J."/>
            <person name="Paulsen I.T."/>
            <person name="Elbourne L.D.H."/>
            <person name="Baker S.E."/>
            <person name="Magnuson J."/>
            <person name="LaBoissiere S."/>
            <person name="Clutterbuck A.J."/>
            <person name="Martinez D."/>
            <person name="Wogulis M."/>
            <person name="de Leon A.L."/>
            <person name="Rey M.W."/>
            <person name="Tsang A."/>
        </authorList>
    </citation>
    <scope>NUCLEOTIDE SEQUENCE [LARGE SCALE GENOMIC DNA]</scope>
    <source>
        <strain evidence="4">ATCC 42464 / BCRC 31852 / DSM 1799</strain>
    </source>
</reference>
<evidence type="ECO:0000313" key="3">
    <source>
        <dbReference type="EMBL" id="AEO59521.1"/>
    </source>
</evidence>
<dbReference type="PANTHER" id="PTHR44167:SF24">
    <property type="entry name" value="SERINE_THREONINE-PROTEIN KINASE CHK2"/>
    <property type="match status" value="1"/>
</dbReference>
<dbReference type="InterPro" id="IPR008271">
    <property type="entry name" value="Ser/Thr_kinase_AS"/>
</dbReference>
<dbReference type="KEGG" id="mtm:MYCTH_2307897"/>
<dbReference type="OrthoDB" id="4586731at2759"/>
<dbReference type="GO" id="GO:0005634">
    <property type="term" value="C:nucleus"/>
    <property type="evidence" value="ECO:0007669"/>
    <property type="project" value="TreeGrafter"/>
</dbReference>
<dbReference type="InParanoid" id="G2QIJ0"/>
<dbReference type="PROSITE" id="PS00108">
    <property type="entry name" value="PROTEIN_KINASE_ST"/>
    <property type="match status" value="1"/>
</dbReference>
<keyword evidence="1" id="KW-0732">Signal</keyword>
<protein>
    <recommendedName>
        <fullName evidence="2">Protein kinase domain-containing protein</fullName>
    </recommendedName>
</protein>
<dbReference type="RefSeq" id="XP_003664766.1">
    <property type="nucleotide sequence ID" value="XM_003664718.1"/>
</dbReference>
<name>G2QIJ0_THET4</name>
<feature type="domain" description="Protein kinase" evidence="2">
    <location>
        <begin position="66"/>
        <end position="374"/>
    </location>
</feature>
<dbReference type="AlphaFoldDB" id="G2QIJ0"/>
<dbReference type="InterPro" id="IPR000719">
    <property type="entry name" value="Prot_kinase_dom"/>
</dbReference>
<gene>
    <name evidence="3" type="ORF">MYCTH_2307897</name>
</gene>
<dbReference type="GO" id="GO:0005524">
    <property type="term" value="F:ATP binding"/>
    <property type="evidence" value="ECO:0007669"/>
    <property type="project" value="InterPro"/>
</dbReference>
<evidence type="ECO:0000259" key="2">
    <source>
        <dbReference type="PROSITE" id="PS50011"/>
    </source>
</evidence>
<dbReference type="InterPro" id="IPR011009">
    <property type="entry name" value="Kinase-like_dom_sf"/>
</dbReference>
<dbReference type="GeneID" id="11506464"/>
<dbReference type="OMA" id="WARSRQN"/>
<dbReference type="EMBL" id="CP003006">
    <property type="protein sequence ID" value="AEO59521.1"/>
    <property type="molecule type" value="Genomic_DNA"/>
</dbReference>
<evidence type="ECO:0000313" key="4">
    <source>
        <dbReference type="Proteomes" id="UP000007322"/>
    </source>
</evidence>
<dbReference type="GO" id="GO:0004674">
    <property type="term" value="F:protein serine/threonine kinase activity"/>
    <property type="evidence" value="ECO:0007669"/>
    <property type="project" value="TreeGrafter"/>
</dbReference>
<dbReference type="SMART" id="SM00220">
    <property type="entry name" value="S_TKc"/>
    <property type="match status" value="1"/>
</dbReference>
<dbReference type="GO" id="GO:0044773">
    <property type="term" value="P:mitotic DNA damage checkpoint signaling"/>
    <property type="evidence" value="ECO:0007669"/>
    <property type="project" value="TreeGrafter"/>
</dbReference>
<dbReference type="VEuPathDB" id="FungiDB:MYCTH_2307897"/>
<dbReference type="PROSITE" id="PS50011">
    <property type="entry name" value="PROTEIN_KINASE_DOM"/>
    <property type="match status" value="1"/>
</dbReference>
<sequence length="379" mass="43570">MASSRLALALRHSLLWPRTVALQSVRRPAYLISPFWNHLPGLSLLQFWQYRTQHTIGSSRTRRSEPFLVDSAIRGDSGRIYKVEEILSVRRKPLLCVYRASSEGKQFILKDMIKGEFDYQLSLQTPLAPCPNIRVLVDTIRDDEMFVYDFLPGDLLHLSQQALSTQTRRHILKSALLGLAELHDRGIIHTDIKPNNILLDYDTSGPDIRITQVRISDLEDSVLLGPGKSIKGCLCGNELWRSPESWARAKQNTPSDIYSFAIMAIYVMSNEIVFRVSDEELKSDMAWWHILRRHISYFADESGFQGLLGHIGEDNPFFERLIALTGDFNAEKPRQPFALWHYVEPDFRDLVGKMANLDPNRRITAREALEHPWFKKAVL</sequence>
<dbReference type="eggNOG" id="KOG0033">
    <property type="taxonomic scope" value="Eukaryota"/>
</dbReference>
<dbReference type="STRING" id="573729.G2QIJ0"/>
<feature type="chain" id="PRO_5003435647" description="Protein kinase domain-containing protein" evidence="1">
    <location>
        <begin position="22"/>
        <end position="379"/>
    </location>
</feature>
<dbReference type="Gene3D" id="1.10.510.10">
    <property type="entry name" value="Transferase(Phosphotransferase) domain 1"/>
    <property type="match status" value="1"/>
</dbReference>
<dbReference type="HOGENOM" id="CLU_054430_0_1_1"/>
<evidence type="ECO:0000256" key="1">
    <source>
        <dbReference type="SAM" id="SignalP"/>
    </source>
</evidence>
<dbReference type="Proteomes" id="UP000007322">
    <property type="component" value="Chromosome 5"/>
</dbReference>
<dbReference type="PANTHER" id="PTHR44167">
    <property type="entry name" value="OVARIAN-SPECIFIC SERINE/THREONINE-PROTEIN KINASE LOK-RELATED"/>
    <property type="match status" value="1"/>
</dbReference>
<keyword evidence="4" id="KW-1185">Reference proteome</keyword>